<proteinExistence type="inferred from homology"/>
<dbReference type="Pfam" id="PF03466">
    <property type="entry name" value="LysR_substrate"/>
    <property type="match status" value="1"/>
</dbReference>
<dbReference type="EMBL" id="JBHSWE010000001">
    <property type="protein sequence ID" value="MFC6670006.1"/>
    <property type="molecule type" value="Genomic_DNA"/>
</dbReference>
<name>A0ABW1ZXT6_9GAMM</name>
<gene>
    <name evidence="6" type="ORF">ACFQDL_07840</name>
</gene>
<evidence type="ECO:0000313" key="6">
    <source>
        <dbReference type="EMBL" id="MFC6670006.1"/>
    </source>
</evidence>
<dbReference type="PROSITE" id="PS50931">
    <property type="entry name" value="HTH_LYSR"/>
    <property type="match status" value="1"/>
</dbReference>
<keyword evidence="2" id="KW-0805">Transcription regulation</keyword>
<dbReference type="Pfam" id="PF00126">
    <property type="entry name" value="HTH_1"/>
    <property type="match status" value="1"/>
</dbReference>
<dbReference type="PANTHER" id="PTHR30537">
    <property type="entry name" value="HTH-TYPE TRANSCRIPTIONAL REGULATOR"/>
    <property type="match status" value="1"/>
</dbReference>
<dbReference type="Proteomes" id="UP001596422">
    <property type="component" value="Unassembled WGS sequence"/>
</dbReference>
<organism evidence="6 7">
    <name type="scientific">Marinobacterium aestuariivivens</name>
    <dbReference type="NCBI Taxonomy" id="1698799"/>
    <lineage>
        <taxon>Bacteria</taxon>
        <taxon>Pseudomonadati</taxon>
        <taxon>Pseudomonadota</taxon>
        <taxon>Gammaproteobacteria</taxon>
        <taxon>Oceanospirillales</taxon>
        <taxon>Oceanospirillaceae</taxon>
        <taxon>Marinobacterium</taxon>
    </lineage>
</organism>
<dbReference type="SUPFAM" id="SSF46785">
    <property type="entry name" value="Winged helix' DNA-binding domain"/>
    <property type="match status" value="1"/>
</dbReference>
<dbReference type="InterPro" id="IPR005119">
    <property type="entry name" value="LysR_subst-bd"/>
</dbReference>
<evidence type="ECO:0000256" key="4">
    <source>
        <dbReference type="ARBA" id="ARBA00023163"/>
    </source>
</evidence>
<dbReference type="PANTHER" id="PTHR30537:SF3">
    <property type="entry name" value="TRANSCRIPTIONAL REGULATORY PROTEIN"/>
    <property type="match status" value="1"/>
</dbReference>
<evidence type="ECO:0000256" key="1">
    <source>
        <dbReference type="ARBA" id="ARBA00009437"/>
    </source>
</evidence>
<comment type="similarity">
    <text evidence="1">Belongs to the LysR transcriptional regulatory family.</text>
</comment>
<keyword evidence="4" id="KW-0804">Transcription</keyword>
<keyword evidence="3" id="KW-0238">DNA-binding</keyword>
<accession>A0ABW1ZXT6</accession>
<protein>
    <submittedName>
        <fullName evidence="6">LysR family transcriptional regulator</fullName>
    </submittedName>
</protein>
<keyword evidence="7" id="KW-1185">Reference proteome</keyword>
<dbReference type="InterPro" id="IPR036388">
    <property type="entry name" value="WH-like_DNA-bd_sf"/>
</dbReference>
<comment type="caution">
    <text evidence="6">The sequence shown here is derived from an EMBL/GenBank/DDBJ whole genome shotgun (WGS) entry which is preliminary data.</text>
</comment>
<dbReference type="RefSeq" id="WP_379908524.1">
    <property type="nucleotide sequence ID" value="NZ_JBHSWE010000001.1"/>
</dbReference>
<reference evidence="7" key="1">
    <citation type="journal article" date="2019" name="Int. J. Syst. Evol. Microbiol.">
        <title>The Global Catalogue of Microorganisms (GCM) 10K type strain sequencing project: providing services to taxonomists for standard genome sequencing and annotation.</title>
        <authorList>
            <consortium name="The Broad Institute Genomics Platform"/>
            <consortium name="The Broad Institute Genome Sequencing Center for Infectious Disease"/>
            <person name="Wu L."/>
            <person name="Ma J."/>
        </authorList>
    </citation>
    <scope>NUCLEOTIDE SEQUENCE [LARGE SCALE GENOMIC DNA]</scope>
    <source>
        <strain evidence="7">NBRC 111756</strain>
    </source>
</reference>
<sequence length="236" mass="25760">MISWDDYRLVLAVARAKGLPGAAESLGVTLSTVFRRLERTEDALGTRLFDRLRGSYQPTEAGLELVRAAERMEQDALAADRSVTGRDRQLTGTLRVTATESLTTFFLARHLPTFHSKHPGITVEIIPDNRLLSLAAREADISLRPKRPTEETLVARKAGTIHWGIYAGKATAESLGRVTELSALAKCRVVDWDGRPVTSRLEDAIPGVEIPIRSGSLLTNAALAAEGTCWRCCPVS</sequence>
<dbReference type="InterPro" id="IPR058163">
    <property type="entry name" value="LysR-type_TF_proteobact-type"/>
</dbReference>
<dbReference type="Gene3D" id="3.40.190.290">
    <property type="match status" value="1"/>
</dbReference>
<dbReference type="Gene3D" id="1.10.10.10">
    <property type="entry name" value="Winged helix-like DNA-binding domain superfamily/Winged helix DNA-binding domain"/>
    <property type="match status" value="1"/>
</dbReference>
<dbReference type="InterPro" id="IPR036390">
    <property type="entry name" value="WH_DNA-bd_sf"/>
</dbReference>
<evidence type="ECO:0000313" key="7">
    <source>
        <dbReference type="Proteomes" id="UP001596422"/>
    </source>
</evidence>
<evidence type="ECO:0000259" key="5">
    <source>
        <dbReference type="PROSITE" id="PS50931"/>
    </source>
</evidence>
<evidence type="ECO:0000256" key="3">
    <source>
        <dbReference type="ARBA" id="ARBA00023125"/>
    </source>
</evidence>
<feature type="domain" description="HTH lysR-type" evidence="5">
    <location>
        <begin position="2"/>
        <end position="59"/>
    </location>
</feature>
<dbReference type="InterPro" id="IPR000847">
    <property type="entry name" value="LysR_HTH_N"/>
</dbReference>
<evidence type="ECO:0000256" key="2">
    <source>
        <dbReference type="ARBA" id="ARBA00023015"/>
    </source>
</evidence>
<dbReference type="SUPFAM" id="SSF53850">
    <property type="entry name" value="Periplasmic binding protein-like II"/>
    <property type="match status" value="1"/>
</dbReference>